<dbReference type="RefSeq" id="WP_338236785.1">
    <property type="nucleotide sequence ID" value="NZ_BQKE01000001.1"/>
</dbReference>
<reference evidence="1 2" key="1">
    <citation type="submission" date="2021-12" db="EMBL/GenBank/DDBJ databases">
        <title>Genome sequencing of bacteria with rrn-lacking chromosome and rrn-plasmid.</title>
        <authorList>
            <person name="Anda M."/>
            <person name="Iwasaki W."/>
        </authorList>
    </citation>
    <scope>NUCLEOTIDE SEQUENCE [LARGE SCALE GENOMIC DNA]</scope>
    <source>
        <strain evidence="1 2">NBRC 15940</strain>
    </source>
</reference>
<gene>
    <name evidence="1" type="ORF">PEDI_17420</name>
</gene>
<dbReference type="AlphaFoldDB" id="A0AAN4VZG3"/>
<dbReference type="EMBL" id="BQKE01000001">
    <property type="protein sequence ID" value="GJM61190.1"/>
    <property type="molecule type" value="Genomic_DNA"/>
</dbReference>
<evidence type="ECO:0000313" key="1">
    <source>
        <dbReference type="EMBL" id="GJM61190.1"/>
    </source>
</evidence>
<name>A0AAN4VZG3_9BACT</name>
<organism evidence="1 2">
    <name type="scientific">Persicobacter diffluens</name>
    <dbReference type="NCBI Taxonomy" id="981"/>
    <lineage>
        <taxon>Bacteria</taxon>
        <taxon>Pseudomonadati</taxon>
        <taxon>Bacteroidota</taxon>
        <taxon>Cytophagia</taxon>
        <taxon>Cytophagales</taxon>
        <taxon>Persicobacteraceae</taxon>
        <taxon>Persicobacter</taxon>
    </lineage>
</organism>
<evidence type="ECO:0000313" key="2">
    <source>
        <dbReference type="Proteomes" id="UP001310022"/>
    </source>
</evidence>
<proteinExistence type="predicted"/>
<dbReference type="Proteomes" id="UP001310022">
    <property type="component" value="Unassembled WGS sequence"/>
</dbReference>
<protein>
    <submittedName>
        <fullName evidence="1">Uncharacterized protein</fullName>
    </submittedName>
</protein>
<sequence length="56" mass="6220">MDKKKLTEADIRTKFITPAIENGFLAPFKVVPKGITIDGGLRATKGLVDKYSHEME</sequence>
<comment type="caution">
    <text evidence="1">The sequence shown here is derived from an EMBL/GenBank/DDBJ whole genome shotgun (WGS) entry which is preliminary data.</text>
</comment>
<keyword evidence="2" id="KW-1185">Reference proteome</keyword>
<accession>A0AAN4VZG3</accession>